<dbReference type="AlphaFoldDB" id="A0AAJ0MJ53"/>
<accession>A0AAJ0MJ53</accession>
<comment type="caution">
    <text evidence="2">The sequence shown here is derived from an EMBL/GenBank/DDBJ whole genome shotgun (WGS) entry which is preliminary data.</text>
</comment>
<protein>
    <recommendedName>
        <fullName evidence="4">Lytic polysaccharide monooxygenase</fullName>
    </recommendedName>
</protein>
<keyword evidence="3" id="KW-1185">Reference proteome</keyword>
<feature type="signal peptide" evidence="1">
    <location>
        <begin position="1"/>
        <end position="21"/>
    </location>
</feature>
<reference evidence="2" key="1">
    <citation type="journal article" date="2023" name="Mol. Phylogenet. Evol.">
        <title>Genome-scale phylogeny and comparative genomics of the fungal order Sordariales.</title>
        <authorList>
            <person name="Hensen N."/>
            <person name="Bonometti L."/>
            <person name="Westerberg I."/>
            <person name="Brannstrom I.O."/>
            <person name="Guillou S."/>
            <person name="Cros-Aarteil S."/>
            <person name="Calhoun S."/>
            <person name="Haridas S."/>
            <person name="Kuo A."/>
            <person name="Mondo S."/>
            <person name="Pangilinan J."/>
            <person name="Riley R."/>
            <person name="LaButti K."/>
            <person name="Andreopoulos B."/>
            <person name="Lipzen A."/>
            <person name="Chen C."/>
            <person name="Yan M."/>
            <person name="Daum C."/>
            <person name="Ng V."/>
            <person name="Clum A."/>
            <person name="Steindorff A."/>
            <person name="Ohm R.A."/>
            <person name="Martin F."/>
            <person name="Silar P."/>
            <person name="Natvig D.O."/>
            <person name="Lalanne C."/>
            <person name="Gautier V."/>
            <person name="Ament-Velasquez S.L."/>
            <person name="Kruys A."/>
            <person name="Hutchinson M.I."/>
            <person name="Powell A.J."/>
            <person name="Barry K."/>
            <person name="Miller A.N."/>
            <person name="Grigoriev I.V."/>
            <person name="Debuchy R."/>
            <person name="Gladieux P."/>
            <person name="Hiltunen Thoren M."/>
            <person name="Johannesson H."/>
        </authorList>
    </citation>
    <scope>NUCLEOTIDE SEQUENCE</scope>
    <source>
        <strain evidence="2">CBS 955.72</strain>
    </source>
</reference>
<evidence type="ECO:0008006" key="4">
    <source>
        <dbReference type="Google" id="ProtNLM"/>
    </source>
</evidence>
<sequence>MVPNSIFGILAVSPLFSGAIGHMIMKSPTPYNLDIEPFVQVNPLGGPDYPFPCQNRFGVQSRTPLEAGGVTLVEFTGGAQHGGGSCQFSISYDDPGTGGWNKSASFKTVYSIIGGCPAHFTDESRNLPDAPADEQGRRNSAHCGNDSGIDCIRQFLVPLPPFLKNGPATFAWTWFNKIGNKEMYMTCAPVNITGGTEDGDEINSLPDIFVANIPGSPDVPTCVTGDNSEHLILNFPEPGAYGRVIEDPIEAKNKPQNYCSRIPGGSNLPTF</sequence>
<evidence type="ECO:0000313" key="2">
    <source>
        <dbReference type="EMBL" id="KAK3362434.1"/>
    </source>
</evidence>
<dbReference type="Gene3D" id="2.70.50.70">
    <property type="match status" value="1"/>
</dbReference>
<reference evidence="2" key="2">
    <citation type="submission" date="2023-06" db="EMBL/GenBank/DDBJ databases">
        <authorList>
            <consortium name="Lawrence Berkeley National Laboratory"/>
            <person name="Haridas S."/>
            <person name="Hensen N."/>
            <person name="Bonometti L."/>
            <person name="Westerberg I."/>
            <person name="Brannstrom I.O."/>
            <person name="Guillou S."/>
            <person name="Cros-Aarteil S."/>
            <person name="Calhoun S."/>
            <person name="Kuo A."/>
            <person name="Mondo S."/>
            <person name="Pangilinan J."/>
            <person name="Riley R."/>
            <person name="Labutti K."/>
            <person name="Andreopoulos B."/>
            <person name="Lipzen A."/>
            <person name="Chen C."/>
            <person name="Yanf M."/>
            <person name="Daum C."/>
            <person name="Ng V."/>
            <person name="Clum A."/>
            <person name="Steindorff A."/>
            <person name="Ohm R."/>
            <person name="Martin F."/>
            <person name="Silar P."/>
            <person name="Natvig D."/>
            <person name="Lalanne C."/>
            <person name="Gautier V."/>
            <person name="Ament-Velasquez S.L."/>
            <person name="Kruys A."/>
            <person name="Hutchinson M.I."/>
            <person name="Powell A.J."/>
            <person name="Barry K."/>
            <person name="Miller A.N."/>
            <person name="Grigoriev I.V."/>
            <person name="Debuchy R."/>
            <person name="Gladieux P."/>
            <person name="Thoren M.H."/>
            <person name="Johannesson H."/>
        </authorList>
    </citation>
    <scope>NUCLEOTIDE SEQUENCE</scope>
    <source>
        <strain evidence="2">CBS 955.72</strain>
    </source>
</reference>
<name>A0AAJ0MJ53_9PEZI</name>
<evidence type="ECO:0000313" key="3">
    <source>
        <dbReference type="Proteomes" id="UP001275084"/>
    </source>
</evidence>
<gene>
    <name evidence="2" type="ORF">B0T25DRAFT_442142</name>
</gene>
<proteinExistence type="predicted"/>
<dbReference type="Proteomes" id="UP001275084">
    <property type="component" value="Unassembled WGS sequence"/>
</dbReference>
<organism evidence="2 3">
    <name type="scientific">Lasiosphaeria hispida</name>
    <dbReference type="NCBI Taxonomy" id="260671"/>
    <lineage>
        <taxon>Eukaryota</taxon>
        <taxon>Fungi</taxon>
        <taxon>Dikarya</taxon>
        <taxon>Ascomycota</taxon>
        <taxon>Pezizomycotina</taxon>
        <taxon>Sordariomycetes</taxon>
        <taxon>Sordariomycetidae</taxon>
        <taxon>Sordariales</taxon>
        <taxon>Lasiosphaeriaceae</taxon>
        <taxon>Lasiosphaeria</taxon>
    </lineage>
</organism>
<dbReference type="PANTHER" id="PTHR36182:SF2">
    <property type="entry name" value="LYTIC POLYSACCHARIDE MONOOXYGENASE"/>
    <property type="match status" value="1"/>
</dbReference>
<feature type="non-terminal residue" evidence="2">
    <location>
        <position position="271"/>
    </location>
</feature>
<evidence type="ECO:0000256" key="1">
    <source>
        <dbReference type="SAM" id="SignalP"/>
    </source>
</evidence>
<dbReference type="EMBL" id="JAUIQD010000001">
    <property type="protein sequence ID" value="KAK3362434.1"/>
    <property type="molecule type" value="Genomic_DNA"/>
</dbReference>
<feature type="chain" id="PRO_5042463554" description="Lytic polysaccharide monooxygenase" evidence="1">
    <location>
        <begin position="22"/>
        <end position="271"/>
    </location>
</feature>
<dbReference type="PANTHER" id="PTHR36182">
    <property type="entry name" value="PROTEIN, PUTATIVE (AFU_ORTHOLOGUE AFUA_6G10930)-RELATED"/>
    <property type="match status" value="1"/>
</dbReference>
<keyword evidence="1" id="KW-0732">Signal</keyword>